<keyword evidence="3" id="KW-1185">Reference proteome</keyword>
<evidence type="ECO:0000313" key="3">
    <source>
        <dbReference type="Proteomes" id="UP001470230"/>
    </source>
</evidence>
<dbReference type="Gene3D" id="3.30.420.40">
    <property type="match status" value="2"/>
</dbReference>
<name>A0ABR2K549_9EUKA</name>
<evidence type="ECO:0000256" key="1">
    <source>
        <dbReference type="RuleBase" id="RU000487"/>
    </source>
</evidence>
<evidence type="ECO:0008006" key="4">
    <source>
        <dbReference type="Google" id="ProtNLM"/>
    </source>
</evidence>
<protein>
    <recommendedName>
        <fullName evidence="4">Actin</fullName>
    </recommendedName>
</protein>
<dbReference type="SUPFAM" id="SSF53067">
    <property type="entry name" value="Actin-like ATPase domain"/>
    <property type="match status" value="2"/>
</dbReference>
<comment type="similarity">
    <text evidence="1">Belongs to the actin family.</text>
</comment>
<dbReference type="PANTHER" id="PTHR11937">
    <property type="entry name" value="ACTIN"/>
    <property type="match status" value="1"/>
</dbReference>
<proteinExistence type="inferred from homology"/>
<dbReference type="Pfam" id="PF00022">
    <property type="entry name" value="Actin"/>
    <property type="match status" value="1"/>
</dbReference>
<dbReference type="SMART" id="SM00268">
    <property type="entry name" value="ACTIN"/>
    <property type="match status" value="1"/>
</dbReference>
<dbReference type="InterPro" id="IPR043129">
    <property type="entry name" value="ATPase_NBD"/>
</dbReference>
<accession>A0ABR2K549</accession>
<dbReference type="InterPro" id="IPR004000">
    <property type="entry name" value="Actin"/>
</dbReference>
<dbReference type="EMBL" id="JAPFFF010000007">
    <property type="protein sequence ID" value="KAK8886051.1"/>
    <property type="molecule type" value="Genomic_DNA"/>
</dbReference>
<sequence>MEVSTVVIDNGAYQMRAGLGGEKEPTCVIPSIIGMPKTTQPNVKDYYVGADVFSQSSILKLFCPIENRVITNFEGMEKVWTHIITNQLKLEPETHPVLMTESPQNPKSCREKSLQIMMETLKVPAYYTTYPEVLSLYSAGLTTGIVVDSGETITHIVPVYECFSMNHVLSHLDIGGRHINEYLKKILMYNGIKLQTTKEREVLTDIKEKLCYVSVDPDSDLQKIEHVNEIETTFKMPDGTVIQISSQRFKAPEPLFDPSLLNNNQSPGLHQLINDTINRCDDLKPLMYSSILLSGGTMMFDGMKKRIKKSVSELAPKDTKVSVIDPPNRQEAAWIGGSVLVSLATFSQMWITKAEYEETGPSIVNLKCF</sequence>
<comment type="caution">
    <text evidence="2">The sequence shown here is derived from an EMBL/GenBank/DDBJ whole genome shotgun (WGS) entry which is preliminary data.</text>
</comment>
<organism evidence="2 3">
    <name type="scientific">Tritrichomonas musculus</name>
    <dbReference type="NCBI Taxonomy" id="1915356"/>
    <lineage>
        <taxon>Eukaryota</taxon>
        <taxon>Metamonada</taxon>
        <taxon>Parabasalia</taxon>
        <taxon>Tritrichomonadida</taxon>
        <taxon>Tritrichomonadidae</taxon>
        <taxon>Tritrichomonas</taxon>
    </lineage>
</organism>
<dbReference type="PROSITE" id="PS00432">
    <property type="entry name" value="ACTINS_2"/>
    <property type="match status" value="1"/>
</dbReference>
<dbReference type="Proteomes" id="UP001470230">
    <property type="component" value="Unassembled WGS sequence"/>
</dbReference>
<reference evidence="2 3" key="1">
    <citation type="submission" date="2024-04" db="EMBL/GenBank/DDBJ databases">
        <title>Tritrichomonas musculus Genome.</title>
        <authorList>
            <person name="Alves-Ferreira E."/>
            <person name="Grigg M."/>
            <person name="Lorenzi H."/>
            <person name="Galac M."/>
        </authorList>
    </citation>
    <scope>NUCLEOTIDE SEQUENCE [LARGE SCALE GENOMIC DNA]</scope>
    <source>
        <strain evidence="2 3">EAF2021</strain>
    </source>
</reference>
<evidence type="ECO:0000313" key="2">
    <source>
        <dbReference type="EMBL" id="KAK8886051.1"/>
    </source>
</evidence>
<dbReference type="Gene3D" id="3.90.640.10">
    <property type="entry name" value="Actin, Chain A, domain 4"/>
    <property type="match status" value="1"/>
</dbReference>
<dbReference type="PRINTS" id="PR00190">
    <property type="entry name" value="ACTIN"/>
</dbReference>
<dbReference type="InterPro" id="IPR004001">
    <property type="entry name" value="Actin_CS"/>
</dbReference>
<gene>
    <name evidence="2" type="ORF">M9Y10_041511</name>
</gene>